<organism evidence="2 3">
    <name type="scientific">Granulicella arctica</name>
    <dbReference type="NCBI Taxonomy" id="940613"/>
    <lineage>
        <taxon>Bacteria</taxon>
        <taxon>Pseudomonadati</taxon>
        <taxon>Acidobacteriota</taxon>
        <taxon>Terriglobia</taxon>
        <taxon>Terriglobales</taxon>
        <taxon>Acidobacteriaceae</taxon>
        <taxon>Granulicella</taxon>
    </lineage>
</organism>
<proteinExistence type="predicted"/>
<evidence type="ECO:0000313" key="2">
    <source>
        <dbReference type="EMBL" id="NYF80494.1"/>
    </source>
</evidence>
<protein>
    <submittedName>
        <fullName evidence="2">Uncharacterized protein</fullName>
    </submittedName>
</protein>
<feature type="transmembrane region" description="Helical" evidence="1">
    <location>
        <begin position="30"/>
        <end position="51"/>
    </location>
</feature>
<name>A0A7Y9PIG0_9BACT</name>
<gene>
    <name evidence="2" type="ORF">HDF17_002814</name>
</gene>
<accession>A0A7Y9PIG0</accession>
<keyword evidence="3" id="KW-1185">Reference proteome</keyword>
<comment type="caution">
    <text evidence="2">The sequence shown here is derived from an EMBL/GenBank/DDBJ whole genome shotgun (WGS) entry which is preliminary data.</text>
</comment>
<keyword evidence="1" id="KW-0812">Transmembrane</keyword>
<dbReference type="AlphaFoldDB" id="A0A7Y9PIG0"/>
<keyword evidence="1" id="KW-0472">Membrane</keyword>
<dbReference type="Proteomes" id="UP000589520">
    <property type="component" value="Unassembled WGS sequence"/>
</dbReference>
<dbReference type="EMBL" id="JACCCW010000002">
    <property type="protein sequence ID" value="NYF80494.1"/>
    <property type="molecule type" value="Genomic_DNA"/>
</dbReference>
<reference evidence="2 3" key="1">
    <citation type="submission" date="2020-07" db="EMBL/GenBank/DDBJ databases">
        <title>Genomic Encyclopedia of Type Strains, Phase IV (KMG-V): Genome sequencing to study the core and pangenomes of soil and plant-associated prokaryotes.</title>
        <authorList>
            <person name="Whitman W."/>
        </authorList>
    </citation>
    <scope>NUCLEOTIDE SEQUENCE [LARGE SCALE GENOMIC DNA]</scope>
    <source>
        <strain evidence="2 3">X4EP2</strain>
    </source>
</reference>
<evidence type="ECO:0000313" key="3">
    <source>
        <dbReference type="Proteomes" id="UP000589520"/>
    </source>
</evidence>
<keyword evidence="1" id="KW-1133">Transmembrane helix</keyword>
<sequence>MQWLDRIVHSFIMTFGITEPSPEKRQRANLFIGLLLLLVLLGFFSMVFWGIRHLAH</sequence>
<evidence type="ECO:0000256" key="1">
    <source>
        <dbReference type="SAM" id="Phobius"/>
    </source>
</evidence>